<dbReference type="RefSeq" id="WP_377313832.1">
    <property type="nucleotide sequence ID" value="NZ_JBHUIY010000002.1"/>
</dbReference>
<feature type="domain" description="MobA-like NTP transferase" evidence="9">
    <location>
        <begin position="16"/>
        <end position="169"/>
    </location>
</feature>
<keyword evidence="11" id="KW-1185">Reference proteome</keyword>
<feature type="binding site" evidence="8">
    <location>
        <position position="110"/>
    </location>
    <ligand>
        <name>Mg(2+)</name>
        <dbReference type="ChEBI" id="CHEBI:18420"/>
    </ligand>
</feature>
<dbReference type="EC" id="2.7.7.77" evidence="8"/>
<comment type="subcellular location">
    <subcellularLocation>
        <location evidence="8">Cytoplasm</location>
    </subcellularLocation>
</comment>
<feature type="binding site" evidence="8">
    <location>
        <position position="78"/>
    </location>
    <ligand>
        <name>GTP</name>
        <dbReference type="ChEBI" id="CHEBI:37565"/>
    </ligand>
</feature>
<dbReference type="Gene3D" id="3.90.550.10">
    <property type="entry name" value="Spore Coat Polysaccharide Biosynthesis Protein SpsA, Chain A"/>
    <property type="match status" value="1"/>
</dbReference>
<evidence type="ECO:0000256" key="2">
    <source>
        <dbReference type="ARBA" id="ARBA00022679"/>
    </source>
</evidence>
<feature type="binding site" evidence="8">
    <location>
        <position position="60"/>
    </location>
    <ligand>
        <name>GTP</name>
        <dbReference type="ChEBI" id="CHEBI:37565"/>
    </ligand>
</feature>
<keyword evidence="2 8" id="KW-0808">Transferase</keyword>
<dbReference type="InterPro" id="IPR018912">
    <property type="entry name" value="DUF2478"/>
</dbReference>
<keyword evidence="10" id="KW-0548">Nucleotidyltransferase</keyword>
<evidence type="ECO:0000313" key="10">
    <source>
        <dbReference type="EMBL" id="MFD2232485.1"/>
    </source>
</evidence>
<dbReference type="SUPFAM" id="SSF53448">
    <property type="entry name" value="Nucleotide-diphospho-sugar transferases"/>
    <property type="match status" value="1"/>
</dbReference>
<gene>
    <name evidence="8 10" type="primary">mobA</name>
    <name evidence="10" type="ORF">ACFSNB_01560</name>
</gene>
<accession>A0ABW5C540</accession>
<evidence type="ECO:0000256" key="3">
    <source>
        <dbReference type="ARBA" id="ARBA00022723"/>
    </source>
</evidence>
<dbReference type="PANTHER" id="PTHR19136:SF81">
    <property type="entry name" value="MOLYBDENUM COFACTOR GUANYLYLTRANSFERASE"/>
    <property type="match status" value="1"/>
</dbReference>
<evidence type="ECO:0000313" key="11">
    <source>
        <dbReference type="Proteomes" id="UP001597296"/>
    </source>
</evidence>
<evidence type="ECO:0000256" key="4">
    <source>
        <dbReference type="ARBA" id="ARBA00022741"/>
    </source>
</evidence>
<comment type="caution">
    <text evidence="10">The sequence shown here is derived from an EMBL/GenBank/DDBJ whole genome shotgun (WGS) entry which is preliminary data.</text>
</comment>
<dbReference type="PANTHER" id="PTHR19136">
    <property type="entry name" value="MOLYBDENUM COFACTOR GUANYLYLTRANSFERASE"/>
    <property type="match status" value="1"/>
</dbReference>
<evidence type="ECO:0000256" key="5">
    <source>
        <dbReference type="ARBA" id="ARBA00022842"/>
    </source>
</evidence>
<dbReference type="InterPro" id="IPR025877">
    <property type="entry name" value="MobA-like_NTP_Trfase"/>
</dbReference>
<comment type="function">
    <text evidence="8">Transfers a GMP moiety from GTP to Mo-molybdopterin (Mo-MPT) cofactor (Moco or molybdenum cofactor) to form Mo-molybdopterin guanine dinucleotide (Mo-MGD) cofactor.</text>
</comment>
<keyword evidence="6 8" id="KW-0342">GTP-binding</keyword>
<keyword evidence="5 8" id="KW-0460">Magnesium</keyword>
<name>A0ABW5C540_9PROT</name>
<feature type="binding site" evidence="8">
    <location>
        <position position="32"/>
    </location>
    <ligand>
        <name>GTP</name>
        <dbReference type="ChEBI" id="CHEBI:37565"/>
    </ligand>
</feature>
<dbReference type="NCBIfam" id="TIGR02665">
    <property type="entry name" value="molyb_mobA"/>
    <property type="match status" value="1"/>
</dbReference>
<dbReference type="Pfam" id="PF12804">
    <property type="entry name" value="NTP_transf_3"/>
    <property type="match status" value="1"/>
</dbReference>
<dbReference type="EMBL" id="JBHUIY010000002">
    <property type="protein sequence ID" value="MFD2232485.1"/>
    <property type="molecule type" value="Genomic_DNA"/>
</dbReference>
<comment type="domain">
    <text evidence="8">The N-terminal domain determines nucleotide recognition and specific binding, while the C-terminal domain determines the specific binding to the target protein.</text>
</comment>
<comment type="catalytic activity">
    <reaction evidence="8">
        <text>Mo-molybdopterin + GTP + H(+) = Mo-molybdopterin guanine dinucleotide + diphosphate</text>
        <dbReference type="Rhea" id="RHEA:34243"/>
        <dbReference type="ChEBI" id="CHEBI:15378"/>
        <dbReference type="ChEBI" id="CHEBI:33019"/>
        <dbReference type="ChEBI" id="CHEBI:37565"/>
        <dbReference type="ChEBI" id="CHEBI:71302"/>
        <dbReference type="ChEBI" id="CHEBI:71310"/>
        <dbReference type="EC" id="2.7.7.77"/>
    </reaction>
</comment>
<dbReference type="Pfam" id="PF10649">
    <property type="entry name" value="DUF2478"/>
    <property type="match status" value="1"/>
</dbReference>
<keyword evidence="7 8" id="KW-0501">Molybdenum cofactor biosynthesis</keyword>
<comment type="subunit">
    <text evidence="8">Monomer.</text>
</comment>
<dbReference type="InterPro" id="IPR029044">
    <property type="entry name" value="Nucleotide-diphossugar_trans"/>
</dbReference>
<evidence type="ECO:0000256" key="7">
    <source>
        <dbReference type="ARBA" id="ARBA00023150"/>
    </source>
</evidence>
<comment type="similarity">
    <text evidence="8">Belongs to the MobA family.</text>
</comment>
<evidence type="ECO:0000256" key="1">
    <source>
        <dbReference type="ARBA" id="ARBA00022490"/>
    </source>
</evidence>
<evidence type="ECO:0000256" key="8">
    <source>
        <dbReference type="HAMAP-Rule" id="MF_00316"/>
    </source>
</evidence>
<comment type="cofactor">
    <cofactor evidence="8">
        <name>Mg(2+)</name>
        <dbReference type="ChEBI" id="CHEBI:18420"/>
    </cofactor>
</comment>
<dbReference type="HAMAP" id="MF_00316">
    <property type="entry name" value="MobA"/>
    <property type="match status" value="1"/>
</dbReference>
<dbReference type="Proteomes" id="UP001597296">
    <property type="component" value="Unassembled WGS sequence"/>
</dbReference>
<keyword evidence="4 8" id="KW-0547">Nucleotide-binding</keyword>
<sequence length="362" mass="37024">MIPPELIGPRPAGLGGVILAGGGARRFGGGDKGRRMVAGRSILDRQMAVLAPQVAELALNANGPAERFADTGLVVLPDPPGTAGPLAGLLAGLDWAAGRGLTRLLTVPCDLPFPPRDLALRLAAGAGGGAAVAASAGRIHPVIGLWPVGRRDALRRFLAESGERRAMAWVERCGAAVVDWPDDPFLNVNDPAGLAAAEAWAAAPPSWPAAILLPAGATAQDLLADAVALARARGLRVGGLLQQGRRGEAVLVALDDGERLPIMQKLGRSDACAVDGGAVAEACRVVRRAVARGDDLVVVNKFGPLEAERSGLADEMMAAMAGGQRLLTTVTLDRVAAWLAFTGGLCTLLPADPAVVAGWLEG</sequence>
<protein>
    <recommendedName>
        <fullName evidence="8">Molybdenum cofactor guanylyltransferase</fullName>
        <shortName evidence="8">MoCo guanylyltransferase</shortName>
        <ecNumber evidence="8">2.7.7.77</ecNumber>
    </recommendedName>
    <alternativeName>
        <fullName evidence="8">GTP:molybdopterin guanylyltransferase</fullName>
    </alternativeName>
    <alternativeName>
        <fullName evidence="8">Mo-MPT guanylyltransferase</fullName>
    </alternativeName>
    <alternativeName>
        <fullName evidence="8">Molybdopterin guanylyltransferase</fullName>
    </alternativeName>
    <alternativeName>
        <fullName evidence="8">Molybdopterin-guanine dinucleotide synthase</fullName>
        <shortName evidence="8">MGD synthase</shortName>
    </alternativeName>
</protein>
<evidence type="ECO:0000259" key="9">
    <source>
        <dbReference type="Pfam" id="PF12804"/>
    </source>
</evidence>
<dbReference type="InterPro" id="IPR013482">
    <property type="entry name" value="Molybde_CF_guanTrfase"/>
</dbReference>
<keyword evidence="3 8" id="KW-0479">Metal-binding</keyword>
<evidence type="ECO:0000256" key="6">
    <source>
        <dbReference type="ARBA" id="ARBA00023134"/>
    </source>
</evidence>
<organism evidence="10 11">
    <name type="scientific">Phaeospirillum tilakii</name>
    <dbReference type="NCBI Taxonomy" id="741673"/>
    <lineage>
        <taxon>Bacteria</taxon>
        <taxon>Pseudomonadati</taxon>
        <taxon>Pseudomonadota</taxon>
        <taxon>Alphaproteobacteria</taxon>
        <taxon>Rhodospirillales</taxon>
        <taxon>Rhodospirillaceae</taxon>
        <taxon>Phaeospirillum</taxon>
    </lineage>
</organism>
<feature type="binding site" evidence="8">
    <location>
        <begin position="19"/>
        <end position="21"/>
    </location>
    <ligand>
        <name>GTP</name>
        <dbReference type="ChEBI" id="CHEBI:37565"/>
    </ligand>
</feature>
<proteinExistence type="inferred from homology"/>
<reference evidence="11" key="1">
    <citation type="journal article" date="2019" name="Int. J. Syst. Evol. Microbiol.">
        <title>The Global Catalogue of Microorganisms (GCM) 10K type strain sequencing project: providing services to taxonomists for standard genome sequencing and annotation.</title>
        <authorList>
            <consortium name="The Broad Institute Genomics Platform"/>
            <consortium name="The Broad Institute Genome Sequencing Center for Infectious Disease"/>
            <person name="Wu L."/>
            <person name="Ma J."/>
        </authorList>
    </citation>
    <scope>NUCLEOTIDE SEQUENCE [LARGE SCALE GENOMIC DNA]</scope>
    <source>
        <strain evidence="11">KCTC 15012</strain>
    </source>
</reference>
<keyword evidence="1 8" id="KW-0963">Cytoplasm</keyword>
<dbReference type="CDD" id="cd02503">
    <property type="entry name" value="MobA"/>
    <property type="match status" value="1"/>
</dbReference>
<dbReference type="GO" id="GO:0061603">
    <property type="term" value="F:molybdenum cofactor guanylyltransferase activity"/>
    <property type="evidence" value="ECO:0007669"/>
    <property type="project" value="UniProtKB-EC"/>
</dbReference>
<feature type="binding site" evidence="8">
    <location>
        <position position="110"/>
    </location>
    <ligand>
        <name>GTP</name>
        <dbReference type="ChEBI" id="CHEBI:37565"/>
    </ligand>
</feature>